<dbReference type="OrthoDB" id="3461141at2"/>
<comment type="similarity">
    <text evidence="1">Belongs to the LysR transcriptional regulatory family.</text>
</comment>
<dbReference type="Pfam" id="PF00126">
    <property type="entry name" value="HTH_1"/>
    <property type="match status" value="1"/>
</dbReference>
<keyword evidence="7" id="KW-1185">Reference proteome</keyword>
<protein>
    <submittedName>
        <fullName evidence="6">LysR family transcriptional regulator</fullName>
    </submittedName>
</protein>
<dbReference type="CDD" id="cd05466">
    <property type="entry name" value="PBP2_LTTR_substrate"/>
    <property type="match status" value="1"/>
</dbReference>
<dbReference type="PANTHER" id="PTHR30346">
    <property type="entry name" value="TRANSCRIPTIONAL DUAL REGULATOR HCAR-RELATED"/>
    <property type="match status" value="1"/>
</dbReference>
<dbReference type="Pfam" id="PF03466">
    <property type="entry name" value="LysR_substrate"/>
    <property type="match status" value="1"/>
</dbReference>
<dbReference type="PRINTS" id="PR00039">
    <property type="entry name" value="HTHLYSR"/>
</dbReference>
<reference evidence="7" key="1">
    <citation type="journal article" date="2021" name="Curr. Microbiol.">
        <title>Complete genome of nocamycin-producing strain Saccharothrix syringae NRRL B-16468 reveals the biosynthetic potential for secondary metabolites.</title>
        <authorList>
            <person name="Mo X."/>
            <person name="Yang S."/>
        </authorList>
    </citation>
    <scope>NUCLEOTIDE SEQUENCE [LARGE SCALE GENOMIC DNA]</scope>
    <source>
        <strain evidence="7">ATCC 51364 / DSM 43886 / JCM 6844 / KCTC 9398 / NBRC 14523 / NRRL B-16468 / INA 2240</strain>
    </source>
</reference>
<keyword evidence="4" id="KW-0804">Transcription</keyword>
<dbReference type="SUPFAM" id="SSF46785">
    <property type="entry name" value="Winged helix' DNA-binding domain"/>
    <property type="match status" value="1"/>
</dbReference>
<organism evidence="6 7">
    <name type="scientific">Saccharothrix syringae</name>
    <name type="common">Nocardiopsis syringae</name>
    <dbReference type="NCBI Taxonomy" id="103733"/>
    <lineage>
        <taxon>Bacteria</taxon>
        <taxon>Bacillati</taxon>
        <taxon>Actinomycetota</taxon>
        <taxon>Actinomycetes</taxon>
        <taxon>Pseudonocardiales</taxon>
        <taxon>Pseudonocardiaceae</taxon>
        <taxon>Saccharothrix</taxon>
    </lineage>
</organism>
<evidence type="ECO:0000313" key="7">
    <source>
        <dbReference type="Proteomes" id="UP000325787"/>
    </source>
</evidence>
<gene>
    <name evidence="6" type="ORF">EKG83_17260</name>
</gene>
<dbReference type="AlphaFoldDB" id="A0A5Q0GZJ4"/>
<keyword evidence="2" id="KW-0805">Transcription regulation</keyword>
<keyword evidence="3" id="KW-0238">DNA-binding</keyword>
<evidence type="ECO:0000259" key="5">
    <source>
        <dbReference type="PROSITE" id="PS50931"/>
    </source>
</evidence>
<evidence type="ECO:0000313" key="6">
    <source>
        <dbReference type="EMBL" id="QFZ18964.1"/>
    </source>
</evidence>
<dbReference type="SUPFAM" id="SSF53850">
    <property type="entry name" value="Periplasmic binding protein-like II"/>
    <property type="match status" value="1"/>
</dbReference>
<dbReference type="InterPro" id="IPR000847">
    <property type="entry name" value="LysR_HTH_N"/>
</dbReference>
<accession>A0A5Q0GZJ4</accession>
<dbReference type="InterPro" id="IPR036388">
    <property type="entry name" value="WH-like_DNA-bd_sf"/>
</dbReference>
<dbReference type="GO" id="GO:0032993">
    <property type="term" value="C:protein-DNA complex"/>
    <property type="evidence" value="ECO:0007669"/>
    <property type="project" value="TreeGrafter"/>
</dbReference>
<evidence type="ECO:0000256" key="2">
    <source>
        <dbReference type="ARBA" id="ARBA00023015"/>
    </source>
</evidence>
<sequence>MTIGIPQVRAFVAVADAASFSAAAERLGISQSAVSHAIAALERTTGHPVLVRGNPVRPTPLGERLLTHARAVLTAVASLEEVARRHDGGPRGDLVLAAPPTACHRLLPDLLDHWRAEFPGVSVSLFEGDDDEVTGWLDGASADLAVLVDPVEAPPGAVRLADDLFHAVLRRDHPLAGGGAVDVADLEDDPFLLSLGGCEQQVRELHRLAGTRFAPVHRVRQLGTLFAMVRAGTGVSLVPGLAAGMEGPDLVLVPLVQRVGRTLVLTGPRHRPWHPAAAALLTSARQRAA</sequence>
<dbReference type="InterPro" id="IPR036390">
    <property type="entry name" value="WH_DNA-bd_sf"/>
</dbReference>
<dbReference type="Gene3D" id="1.10.10.10">
    <property type="entry name" value="Winged helix-like DNA-binding domain superfamily/Winged helix DNA-binding domain"/>
    <property type="match status" value="1"/>
</dbReference>
<dbReference type="Gene3D" id="3.40.190.10">
    <property type="entry name" value="Periplasmic binding protein-like II"/>
    <property type="match status" value="2"/>
</dbReference>
<name>A0A5Q0GZJ4_SACSY</name>
<evidence type="ECO:0000256" key="1">
    <source>
        <dbReference type="ARBA" id="ARBA00009437"/>
    </source>
</evidence>
<dbReference type="KEGG" id="ssyi:EKG83_17260"/>
<dbReference type="Proteomes" id="UP000325787">
    <property type="component" value="Chromosome"/>
</dbReference>
<dbReference type="GO" id="GO:0003700">
    <property type="term" value="F:DNA-binding transcription factor activity"/>
    <property type="evidence" value="ECO:0007669"/>
    <property type="project" value="InterPro"/>
</dbReference>
<evidence type="ECO:0000256" key="4">
    <source>
        <dbReference type="ARBA" id="ARBA00023163"/>
    </source>
</evidence>
<proteinExistence type="inferred from homology"/>
<dbReference type="InterPro" id="IPR005119">
    <property type="entry name" value="LysR_subst-bd"/>
</dbReference>
<evidence type="ECO:0000256" key="3">
    <source>
        <dbReference type="ARBA" id="ARBA00023125"/>
    </source>
</evidence>
<dbReference type="PROSITE" id="PS50931">
    <property type="entry name" value="HTH_LYSR"/>
    <property type="match status" value="1"/>
</dbReference>
<dbReference type="EMBL" id="CP034550">
    <property type="protein sequence ID" value="QFZ18964.1"/>
    <property type="molecule type" value="Genomic_DNA"/>
</dbReference>
<feature type="domain" description="HTH lysR-type" evidence="5">
    <location>
        <begin position="3"/>
        <end position="59"/>
    </location>
</feature>
<dbReference type="RefSeq" id="WP_033433985.1">
    <property type="nucleotide sequence ID" value="NZ_CP034550.1"/>
</dbReference>
<dbReference type="GO" id="GO:0003677">
    <property type="term" value="F:DNA binding"/>
    <property type="evidence" value="ECO:0007669"/>
    <property type="project" value="UniProtKB-KW"/>
</dbReference>
<dbReference type="PANTHER" id="PTHR30346:SF29">
    <property type="entry name" value="LYSR SUBSTRATE-BINDING"/>
    <property type="match status" value="1"/>
</dbReference>